<dbReference type="Proteomes" id="UP000198506">
    <property type="component" value="Unassembled WGS sequence"/>
</dbReference>
<feature type="transmembrane region" description="Helical" evidence="10">
    <location>
        <begin position="127"/>
        <end position="147"/>
    </location>
</feature>
<evidence type="ECO:0000256" key="6">
    <source>
        <dbReference type="ARBA" id="ARBA00022989"/>
    </source>
</evidence>
<feature type="transmembrane region" description="Helical" evidence="10">
    <location>
        <begin position="51"/>
        <end position="70"/>
    </location>
</feature>
<dbReference type="InterPro" id="IPR001851">
    <property type="entry name" value="ABC_transp_permease"/>
</dbReference>
<evidence type="ECO:0000256" key="9">
    <source>
        <dbReference type="SAM" id="MobiDB-lite"/>
    </source>
</evidence>
<feature type="region of interest" description="Disordered" evidence="9">
    <location>
        <begin position="325"/>
        <end position="350"/>
    </location>
</feature>
<organism evidence="11 12">
    <name type="scientific">Agrococcus baldri</name>
    <dbReference type="NCBI Taxonomy" id="153730"/>
    <lineage>
        <taxon>Bacteria</taxon>
        <taxon>Bacillati</taxon>
        <taxon>Actinomycetota</taxon>
        <taxon>Actinomycetes</taxon>
        <taxon>Micrococcales</taxon>
        <taxon>Microbacteriaceae</taxon>
        <taxon>Agrococcus</taxon>
    </lineage>
</organism>
<gene>
    <name evidence="11" type="ORF">SAMN04487783_2722</name>
</gene>
<dbReference type="RefSeq" id="WP_092919610.1">
    <property type="nucleotide sequence ID" value="NZ_FOZN01000004.1"/>
</dbReference>
<evidence type="ECO:0000256" key="2">
    <source>
        <dbReference type="ARBA" id="ARBA00022448"/>
    </source>
</evidence>
<protein>
    <recommendedName>
        <fullName evidence="8">Autoinducer 2 import system permease protein LsrD</fullName>
    </recommendedName>
</protein>
<dbReference type="CDD" id="cd06579">
    <property type="entry name" value="TM_PBP1_transp_AraH_like"/>
    <property type="match status" value="1"/>
</dbReference>
<dbReference type="PANTHER" id="PTHR32196:SF71">
    <property type="entry name" value="AUTOINDUCER 2 IMPORT SYSTEM PERMEASE PROTEIN LSRD"/>
    <property type="match status" value="1"/>
</dbReference>
<dbReference type="GO" id="GO:0022857">
    <property type="term" value="F:transmembrane transporter activity"/>
    <property type="evidence" value="ECO:0007669"/>
    <property type="project" value="InterPro"/>
</dbReference>
<evidence type="ECO:0000256" key="1">
    <source>
        <dbReference type="ARBA" id="ARBA00004651"/>
    </source>
</evidence>
<feature type="transmembrane region" description="Helical" evidence="10">
    <location>
        <begin position="100"/>
        <end position="121"/>
    </location>
</feature>
<comment type="subcellular location">
    <subcellularLocation>
        <location evidence="1">Cell membrane</location>
        <topology evidence="1">Multi-pass membrane protein</topology>
    </subcellularLocation>
</comment>
<dbReference type="GO" id="GO:0005886">
    <property type="term" value="C:plasma membrane"/>
    <property type="evidence" value="ECO:0007669"/>
    <property type="project" value="UniProtKB-SubCell"/>
</dbReference>
<feature type="transmembrane region" description="Helical" evidence="10">
    <location>
        <begin position="20"/>
        <end position="39"/>
    </location>
</feature>
<feature type="transmembrane region" description="Helical" evidence="10">
    <location>
        <begin position="303"/>
        <end position="322"/>
    </location>
</feature>
<dbReference type="PANTHER" id="PTHR32196">
    <property type="entry name" value="ABC TRANSPORTER PERMEASE PROTEIN YPHD-RELATED-RELATED"/>
    <property type="match status" value="1"/>
</dbReference>
<evidence type="ECO:0000313" key="11">
    <source>
        <dbReference type="EMBL" id="SFS18731.1"/>
    </source>
</evidence>
<keyword evidence="7 10" id="KW-0472">Membrane</keyword>
<dbReference type="Pfam" id="PF02653">
    <property type="entry name" value="BPD_transp_2"/>
    <property type="match status" value="1"/>
</dbReference>
<evidence type="ECO:0000256" key="4">
    <source>
        <dbReference type="ARBA" id="ARBA00022519"/>
    </source>
</evidence>
<evidence type="ECO:0000256" key="5">
    <source>
        <dbReference type="ARBA" id="ARBA00022692"/>
    </source>
</evidence>
<feature type="transmembrane region" description="Helical" evidence="10">
    <location>
        <begin position="220"/>
        <end position="243"/>
    </location>
</feature>
<evidence type="ECO:0000256" key="3">
    <source>
        <dbReference type="ARBA" id="ARBA00022475"/>
    </source>
</evidence>
<feature type="transmembrane region" description="Helical" evidence="10">
    <location>
        <begin position="76"/>
        <end position="93"/>
    </location>
</feature>
<evidence type="ECO:0000256" key="7">
    <source>
        <dbReference type="ARBA" id="ARBA00023136"/>
    </source>
</evidence>
<keyword evidence="12" id="KW-1185">Reference proteome</keyword>
<keyword evidence="5 10" id="KW-0812">Transmembrane</keyword>
<dbReference type="AlphaFoldDB" id="A0AA94L0P9"/>
<proteinExistence type="predicted"/>
<evidence type="ECO:0000313" key="12">
    <source>
        <dbReference type="Proteomes" id="UP000198506"/>
    </source>
</evidence>
<keyword evidence="3" id="KW-1003">Cell membrane</keyword>
<evidence type="ECO:0000256" key="8">
    <source>
        <dbReference type="ARBA" id="ARBA00039381"/>
    </source>
</evidence>
<sequence>MSALAQQSPWQRFVAALGTPSGAVFVLLVVLLIAASIANPRFAEPDQLVRFLARTAPIAIAAIGQFFVIVSGEFDLSMGAVIAAQVVIAGNIIGQDEAMILPGIALMLLVGVMVGLLNGVLTTFAKVPSFIVTLGMMLALYGFVRFLTGGAATGNPVDSFREIGRGLLGDVLPYSVIILVVLAVAAWLLMRSPFGHTLLAVGDNAVAARLSGTRTAGVKISAFVLSSLAATVAGILLVGYAGVHPSIGTGYEFQAITAVVLGGAVLGGGRGWVLSAAAGAIALELLFTVLNQVGTDSTWRPSVQGIIIILAVALGAVAWRTARRPPSVSRTDAARDPDPIPTPTPTPGEQ</sequence>
<keyword evidence="2" id="KW-0813">Transport</keyword>
<accession>A0AA94L0P9</accession>
<keyword evidence="4" id="KW-0997">Cell inner membrane</keyword>
<evidence type="ECO:0000256" key="10">
    <source>
        <dbReference type="SAM" id="Phobius"/>
    </source>
</evidence>
<dbReference type="EMBL" id="FOZN01000004">
    <property type="protein sequence ID" value="SFS18731.1"/>
    <property type="molecule type" value="Genomic_DNA"/>
</dbReference>
<keyword evidence="6 10" id="KW-1133">Transmembrane helix</keyword>
<reference evidence="11 12" key="1">
    <citation type="submission" date="2016-10" db="EMBL/GenBank/DDBJ databases">
        <authorList>
            <person name="Varghese N."/>
            <person name="Submissions S."/>
        </authorList>
    </citation>
    <scope>NUCLEOTIDE SEQUENCE [LARGE SCALE GENOMIC DNA]</scope>
    <source>
        <strain evidence="11 12">IAM 15147</strain>
    </source>
</reference>
<feature type="transmembrane region" description="Helical" evidence="10">
    <location>
        <begin position="255"/>
        <end position="283"/>
    </location>
</feature>
<comment type="caution">
    <text evidence="11">The sequence shown here is derived from an EMBL/GenBank/DDBJ whole genome shotgun (WGS) entry which is preliminary data.</text>
</comment>
<feature type="compositionally biased region" description="Pro residues" evidence="9">
    <location>
        <begin position="339"/>
        <end position="350"/>
    </location>
</feature>
<feature type="transmembrane region" description="Helical" evidence="10">
    <location>
        <begin position="167"/>
        <end position="190"/>
    </location>
</feature>
<name>A0AA94L0P9_9MICO</name>